<keyword evidence="5" id="KW-1185">Reference proteome</keyword>
<organism evidence="4 5">
    <name type="scientific">Vallitalea pronyensis</name>
    <dbReference type="NCBI Taxonomy" id="1348613"/>
    <lineage>
        <taxon>Bacteria</taxon>
        <taxon>Bacillati</taxon>
        <taxon>Bacillota</taxon>
        <taxon>Clostridia</taxon>
        <taxon>Lachnospirales</taxon>
        <taxon>Vallitaleaceae</taxon>
        <taxon>Vallitalea</taxon>
    </lineage>
</organism>
<evidence type="ECO:0000313" key="5">
    <source>
        <dbReference type="Proteomes" id="UP000683246"/>
    </source>
</evidence>
<accession>A0A8J8SHD0</accession>
<gene>
    <name evidence="4" type="ORF">HZI73_13885</name>
</gene>
<dbReference type="InterPro" id="IPR029058">
    <property type="entry name" value="AB_hydrolase_fold"/>
</dbReference>
<keyword evidence="2" id="KW-0812">Transmembrane</keyword>
<name>A0A8J8SHD0_9FIRM</name>
<feature type="transmembrane region" description="Helical" evidence="2">
    <location>
        <begin position="7"/>
        <end position="26"/>
    </location>
</feature>
<dbReference type="AlphaFoldDB" id="A0A8J8SHD0"/>
<dbReference type="RefSeq" id="WP_212693989.1">
    <property type="nucleotide sequence ID" value="NZ_CP058649.1"/>
</dbReference>
<evidence type="ECO:0000256" key="1">
    <source>
        <dbReference type="ARBA" id="ARBA00022801"/>
    </source>
</evidence>
<dbReference type="Proteomes" id="UP000683246">
    <property type="component" value="Chromosome"/>
</dbReference>
<dbReference type="InterPro" id="IPR053145">
    <property type="entry name" value="AB_hydrolase_Est10"/>
</dbReference>
<sequence>MVKLRKKLLLIIPIIIIALLLLPFIFTDRSYKGLNGPDLSELEYTEIYFDNDSENLKLAGMLMLPEGEGPFPTAVIIHGSGPSERNSVWYLSVAKHLQDNGIAVILPDKRGSEKSEGDWVGANFEELATDTTSAIEYVKSQKDFSYSTIGIIGMSQGGWIAPVASANTNDISFIVSMSGSTVTTDEQLLHEEIHNIASYTYTFVAKLIAPITTQNIKKGDYFNSIAGFDPIPYWKQVDIPVFFAFGGNDKNVPVEACIDLLKENNLTDFKIKTYPQGGHAIRDVKTDKVSQVYLNDLVKFIKEDSH</sequence>
<dbReference type="EMBL" id="CP058649">
    <property type="protein sequence ID" value="QUI23309.1"/>
    <property type="molecule type" value="Genomic_DNA"/>
</dbReference>
<dbReference type="GO" id="GO:0052689">
    <property type="term" value="F:carboxylic ester hydrolase activity"/>
    <property type="evidence" value="ECO:0007669"/>
    <property type="project" value="TreeGrafter"/>
</dbReference>
<dbReference type="PANTHER" id="PTHR43265">
    <property type="entry name" value="ESTERASE ESTD"/>
    <property type="match status" value="1"/>
</dbReference>
<dbReference type="InterPro" id="IPR002471">
    <property type="entry name" value="Pept_S9_AS"/>
</dbReference>
<dbReference type="SUPFAM" id="SSF53474">
    <property type="entry name" value="alpha/beta-Hydrolases"/>
    <property type="match status" value="1"/>
</dbReference>
<dbReference type="PANTHER" id="PTHR43265:SF1">
    <property type="entry name" value="ESTERASE ESTD"/>
    <property type="match status" value="1"/>
</dbReference>
<feature type="domain" description="BAAT/Acyl-CoA thioester hydrolase C-terminal" evidence="3">
    <location>
        <begin position="133"/>
        <end position="282"/>
    </location>
</feature>
<dbReference type="KEGG" id="vpy:HZI73_13885"/>
<proteinExistence type="predicted"/>
<evidence type="ECO:0000256" key="2">
    <source>
        <dbReference type="SAM" id="Phobius"/>
    </source>
</evidence>
<dbReference type="GO" id="GO:0004252">
    <property type="term" value="F:serine-type endopeptidase activity"/>
    <property type="evidence" value="ECO:0007669"/>
    <property type="project" value="InterPro"/>
</dbReference>
<dbReference type="PROSITE" id="PS00708">
    <property type="entry name" value="PRO_ENDOPEP_SER"/>
    <property type="match status" value="1"/>
</dbReference>
<evidence type="ECO:0000259" key="3">
    <source>
        <dbReference type="Pfam" id="PF08840"/>
    </source>
</evidence>
<keyword evidence="2" id="KW-1133">Transmembrane helix</keyword>
<keyword evidence="1 4" id="KW-0378">Hydrolase</keyword>
<evidence type="ECO:0000313" key="4">
    <source>
        <dbReference type="EMBL" id="QUI23309.1"/>
    </source>
</evidence>
<keyword evidence="2" id="KW-0472">Membrane</keyword>
<dbReference type="InterPro" id="IPR014940">
    <property type="entry name" value="BAAT_C"/>
</dbReference>
<dbReference type="Pfam" id="PF08840">
    <property type="entry name" value="BAAT_C"/>
    <property type="match status" value="1"/>
</dbReference>
<dbReference type="Gene3D" id="3.40.50.1820">
    <property type="entry name" value="alpha/beta hydrolase"/>
    <property type="match status" value="1"/>
</dbReference>
<dbReference type="GO" id="GO:0006508">
    <property type="term" value="P:proteolysis"/>
    <property type="evidence" value="ECO:0007669"/>
    <property type="project" value="InterPro"/>
</dbReference>
<protein>
    <submittedName>
        <fullName evidence="4">Alpha/beta fold hydrolase</fullName>
    </submittedName>
</protein>
<reference evidence="4" key="1">
    <citation type="submission" date="2020-07" db="EMBL/GenBank/DDBJ databases">
        <title>Vallitalea pronyensis genome.</title>
        <authorList>
            <person name="Postec A."/>
        </authorList>
    </citation>
    <scope>NUCLEOTIDE SEQUENCE</scope>
    <source>
        <strain evidence="4">FatNI3</strain>
    </source>
</reference>